<dbReference type="Gene3D" id="3.60.120.10">
    <property type="entry name" value="Anthranilate synthase"/>
    <property type="match status" value="1"/>
</dbReference>
<proteinExistence type="predicted"/>
<evidence type="ECO:0000313" key="2">
    <source>
        <dbReference type="EMBL" id="MEA5390011.1"/>
    </source>
</evidence>
<organism evidence="2 3">
    <name type="scientific">Cyanobium gracile UHCC 0139</name>
    <dbReference type="NCBI Taxonomy" id="3110308"/>
    <lineage>
        <taxon>Bacteria</taxon>
        <taxon>Bacillati</taxon>
        <taxon>Cyanobacteriota</taxon>
        <taxon>Cyanophyceae</taxon>
        <taxon>Synechococcales</taxon>
        <taxon>Prochlorococcaceae</taxon>
        <taxon>Cyanobium</taxon>
    </lineage>
</organism>
<dbReference type="PANTHER" id="PTHR11236">
    <property type="entry name" value="AMINOBENZOATE/ANTHRANILATE SYNTHASE"/>
    <property type="match status" value="1"/>
</dbReference>
<evidence type="ECO:0000259" key="1">
    <source>
        <dbReference type="Pfam" id="PF00425"/>
    </source>
</evidence>
<protein>
    <submittedName>
        <fullName evidence="2">Anthranilate synthase component I family protein</fullName>
    </submittedName>
</protein>
<dbReference type="RefSeq" id="WP_323304132.1">
    <property type="nucleotide sequence ID" value="NZ_JAYGHX010000001.1"/>
</dbReference>
<accession>A0ABU5RQG4</accession>
<sequence>MRSDPLPWLEPRALARVLAERFGRDGLVLLDGDGSPLGCRGVLGVDPVATVSCRGLPGDPGAADPFDVLADLERQGGPWLGWLGYEAGAWVEPAEHWQASDMATLWAARHDPLIHFDRGEGRLWLEGQAPARFAAMLRLLQDPATGAAVAGAEVRSADGAGIARDDWHWHTPPDTYAAQVGILREWIAAGDLFQANLTACCESLRPEPPDPLVLYGRLVGHGPAPFAGLAVAGGEAVISASPERFLRLHPDGQVETRPIKGTRPRRIDPDADAASAAELICDPKDRAENVMIVDLLRNDLGRVCVPGSVHVPQLLGLESYAHVHHLTSVVMGRLAGGRGLVDLLRAGWPGGSITGAPKVRACRRLNQLEPVPRGPYCGSLFHLGADGGFDSSILIRTLLQKGRRLRLHAGGGIVADSDPAGEAREMGWKIEPLLEALA</sequence>
<name>A0ABU5RQG4_9CYAN</name>
<dbReference type="InterPro" id="IPR005801">
    <property type="entry name" value="ADC_synthase"/>
</dbReference>
<dbReference type="InterPro" id="IPR019999">
    <property type="entry name" value="Anth_synth_I-like"/>
</dbReference>
<reference evidence="2 3" key="1">
    <citation type="submission" date="2023-12" db="EMBL/GenBank/DDBJ databases">
        <title>Baltic Sea Cyanobacteria.</title>
        <authorList>
            <person name="Delbaje E."/>
            <person name="Fewer D.P."/>
            <person name="Shishido T.K."/>
        </authorList>
    </citation>
    <scope>NUCLEOTIDE SEQUENCE [LARGE SCALE GENOMIC DNA]</scope>
    <source>
        <strain evidence="2 3">UHCC 0139</strain>
    </source>
</reference>
<dbReference type="SUPFAM" id="SSF56322">
    <property type="entry name" value="ADC synthase"/>
    <property type="match status" value="1"/>
</dbReference>
<dbReference type="PANTHER" id="PTHR11236:SF9">
    <property type="entry name" value="ANTHRANILATE SYNTHASE COMPONENT 1"/>
    <property type="match status" value="1"/>
</dbReference>
<gene>
    <name evidence="2" type="ORF">VB738_01930</name>
</gene>
<dbReference type="Pfam" id="PF00425">
    <property type="entry name" value="Chorismate_bind"/>
    <property type="match status" value="1"/>
</dbReference>
<dbReference type="InterPro" id="IPR015890">
    <property type="entry name" value="Chorismate_C"/>
</dbReference>
<keyword evidence="3" id="KW-1185">Reference proteome</keyword>
<feature type="domain" description="Chorismate-utilising enzyme C-terminal" evidence="1">
    <location>
        <begin position="174"/>
        <end position="427"/>
    </location>
</feature>
<dbReference type="EMBL" id="JAYGHX010000001">
    <property type="protein sequence ID" value="MEA5390011.1"/>
    <property type="molecule type" value="Genomic_DNA"/>
</dbReference>
<comment type="caution">
    <text evidence="2">The sequence shown here is derived from an EMBL/GenBank/DDBJ whole genome shotgun (WGS) entry which is preliminary data.</text>
</comment>
<evidence type="ECO:0000313" key="3">
    <source>
        <dbReference type="Proteomes" id="UP001304461"/>
    </source>
</evidence>
<dbReference type="Proteomes" id="UP001304461">
    <property type="component" value="Unassembled WGS sequence"/>
</dbReference>
<dbReference type="PRINTS" id="PR00095">
    <property type="entry name" value="ANTSNTHASEI"/>
</dbReference>